<organism evidence="2 3">
    <name type="scientific">Micromonospora phaseoli</name>
    <dbReference type="NCBI Taxonomy" id="1144548"/>
    <lineage>
        <taxon>Bacteria</taxon>
        <taxon>Bacillati</taxon>
        <taxon>Actinomycetota</taxon>
        <taxon>Actinomycetes</taxon>
        <taxon>Micromonosporales</taxon>
        <taxon>Micromonosporaceae</taxon>
        <taxon>Micromonospora</taxon>
    </lineage>
</organism>
<name>A0A1H6YRB7_9ACTN</name>
<reference evidence="3" key="1">
    <citation type="submission" date="2016-10" db="EMBL/GenBank/DDBJ databases">
        <authorList>
            <person name="Varghese N."/>
            <person name="Submissions S."/>
        </authorList>
    </citation>
    <scope>NUCLEOTIDE SEQUENCE [LARGE SCALE GENOMIC DNA]</scope>
    <source>
        <strain evidence="3">CGMCC 4.7038</strain>
    </source>
</reference>
<dbReference type="AlphaFoldDB" id="A0A1H6YRB7"/>
<proteinExistence type="predicted"/>
<keyword evidence="1" id="KW-1133">Transmembrane helix</keyword>
<accession>A0A1H6YRB7</accession>
<sequence>MTLGGQPFEVAAVVVGTGSGGVDGPLPADHVVELVDADFTRLFPDERGQLAEIDPADGVSAAAARTAIEEVLVDYPTVNLMDQAAYKRMLTGTVDMLLAFVVALLGLAVLTALVGAVLGVALGTAVTAGAMALLARLAGDFTLVVPWAQLGGVLAVAVLAALAASVLPARRALALPVVEALADQ</sequence>
<keyword evidence="1" id="KW-0812">Transmembrane</keyword>
<dbReference type="RefSeq" id="WP_232521284.1">
    <property type="nucleotide sequence ID" value="NZ_BOPI01000005.1"/>
</dbReference>
<dbReference type="Proteomes" id="UP000198707">
    <property type="component" value="Unassembled WGS sequence"/>
</dbReference>
<dbReference type="STRING" id="1144548.SAMN05443287_104385"/>
<protein>
    <submittedName>
        <fullName evidence="2">Putative ABC transport system permease protein</fullName>
    </submittedName>
</protein>
<keyword evidence="3" id="KW-1185">Reference proteome</keyword>
<keyword evidence="1" id="KW-0472">Membrane</keyword>
<feature type="transmembrane region" description="Helical" evidence="1">
    <location>
        <begin position="97"/>
        <end position="126"/>
    </location>
</feature>
<gene>
    <name evidence="2" type="ORF">SAMN05443287_104385</name>
</gene>
<evidence type="ECO:0000313" key="2">
    <source>
        <dbReference type="EMBL" id="SEJ43858.1"/>
    </source>
</evidence>
<feature type="transmembrane region" description="Helical" evidence="1">
    <location>
        <begin position="146"/>
        <end position="167"/>
    </location>
</feature>
<dbReference type="EMBL" id="FNYV01000004">
    <property type="protein sequence ID" value="SEJ43858.1"/>
    <property type="molecule type" value="Genomic_DNA"/>
</dbReference>
<evidence type="ECO:0000313" key="3">
    <source>
        <dbReference type="Proteomes" id="UP000198707"/>
    </source>
</evidence>
<evidence type="ECO:0000256" key="1">
    <source>
        <dbReference type="SAM" id="Phobius"/>
    </source>
</evidence>